<evidence type="ECO:0000313" key="5">
    <source>
        <dbReference type="Proteomes" id="UP000249248"/>
    </source>
</evidence>
<name>A0A2W1MXP4_9FLAO</name>
<accession>A0A2W1MXP4</accession>
<dbReference type="Proteomes" id="UP000249248">
    <property type="component" value="Unassembled WGS sequence"/>
</dbReference>
<feature type="signal peptide" evidence="2">
    <location>
        <begin position="1"/>
        <end position="18"/>
    </location>
</feature>
<dbReference type="Gene3D" id="3.80.10.10">
    <property type="entry name" value="Ribonuclease Inhibitor"/>
    <property type="match status" value="1"/>
</dbReference>
<dbReference type="InterPro" id="IPR032675">
    <property type="entry name" value="LRR_dom_sf"/>
</dbReference>
<protein>
    <recommendedName>
        <fullName evidence="3">Secretion system C-terminal sorting domain-containing protein</fullName>
    </recommendedName>
</protein>
<sequence>MKTLVFTISIICTTLAIAQQNVNIPDYAFKQYLLTNTNINTNADTEISVNEAAVYTGYLNMNGAAISNFTGLEAFTNIVGFNNTGNTAVSTLDISGCFNLAYFDCSGSVGLTTLTMGGHHQLSTIDASNCQISTLSLPQNNVVTYIDVSGNNISSIITQNYPLLTTLDVSDNPSLTNLTIFPNAALNLNISETNFTGLNFSSFPNFTHISVSNCPNLESLNVANGSNTSLIFEATNNPNLTCIEVDDAAYSTTNWNNVDATASFSENCSASTSGLSKNNTASLSLYPNPSNGIVNLISSETIEAVHIFNLAGAEVLEFNQTNQMDISELTQGIYTAVVKTQDGNVSTKKLVKN</sequence>
<dbReference type="RefSeq" id="WP_111063613.1">
    <property type="nucleotide sequence ID" value="NZ_JBHUCU010000017.1"/>
</dbReference>
<dbReference type="AlphaFoldDB" id="A0A2W1MXP4"/>
<comment type="caution">
    <text evidence="4">The sequence shown here is derived from an EMBL/GenBank/DDBJ whole genome shotgun (WGS) entry which is preliminary data.</text>
</comment>
<dbReference type="InterPro" id="IPR026444">
    <property type="entry name" value="Secre_tail"/>
</dbReference>
<evidence type="ECO:0000256" key="1">
    <source>
        <dbReference type="ARBA" id="ARBA00022729"/>
    </source>
</evidence>
<evidence type="ECO:0000313" key="4">
    <source>
        <dbReference type="EMBL" id="PZE16597.1"/>
    </source>
</evidence>
<dbReference type="EMBL" id="QKSB01000007">
    <property type="protein sequence ID" value="PZE16597.1"/>
    <property type="molecule type" value="Genomic_DNA"/>
</dbReference>
<organism evidence="4 5">
    <name type="scientific">Putridiphycobacter roseus</name>
    <dbReference type="NCBI Taxonomy" id="2219161"/>
    <lineage>
        <taxon>Bacteria</taxon>
        <taxon>Pseudomonadati</taxon>
        <taxon>Bacteroidota</taxon>
        <taxon>Flavobacteriia</taxon>
        <taxon>Flavobacteriales</taxon>
        <taxon>Crocinitomicaceae</taxon>
        <taxon>Putridiphycobacter</taxon>
    </lineage>
</organism>
<dbReference type="Pfam" id="PF18962">
    <property type="entry name" value="Por_Secre_tail"/>
    <property type="match status" value="1"/>
</dbReference>
<proteinExistence type="predicted"/>
<dbReference type="SUPFAM" id="SSF52058">
    <property type="entry name" value="L domain-like"/>
    <property type="match status" value="1"/>
</dbReference>
<dbReference type="OrthoDB" id="8901262at2"/>
<evidence type="ECO:0000259" key="3">
    <source>
        <dbReference type="Pfam" id="PF18962"/>
    </source>
</evidence>
<keyword evidence="1 2" id="KW-0732">Signal</keyword>
<keyword evidence="5" id="KW-1185">Reference proteome</keyword>
<dbReference type="NCBIfam" id="TIGR04183">
    <property type="entry name" value="Por_Secre_tail"/>
    <property type="match status" value="1"/>
</dbReference>
<feature type="domain" description="Secretion system C-terminal sorting" evidence="3">
    <location>
        <begin position="285"/>
        <end position="351"/>
    </location>
</feature>
<reference evidence="4 5" key="1">
    <citation type="submission" date="2018-06" db="EMBL/GenBank/DDBJ databases">
        <title>The draft genome sequence of Crocinitomix sp. SM1701.</title>
        <authorList>
            <person name="Zhang X."/>
        </authorList>
    </citation>
    <scope>NUCLEOTIDE SEQUENCE [LARGE SCALE GENOMIC DNA]</scope>
    <source>
        <strain evidence="4 5">SM1701</strain>
    </source>
</reference>
<gene>
    <name evidence="4" type="ORF">DNU06_12140</name>
</gene>
<feature type="chain" id="PRO_5016124800" description="Secretion system C-terminal sorting domain-containing protein" evidence="2">
    <location>
        <begin position="19"/>
        <end position="353"/>
    </location>
</feature>
<evidence type="ECO:0000256" key="2">
    <source>
        <dbReference type="SAM" id="SignalP"/>
    </source>
</evidence>